<dbReference type="GO" id="GO:0034315">
    <property type="term" value="P:regulation of Arp2/3 complex-mediated actin nucleation"/>
    <property type="evidence" value="ECO:0007669"/>
    <property type="project" value="TreeGrafter"/>
</dbReference>
<dbReference type="GO" id="GO:0000139">
    <property type="term" value="C:Golgi membrane"/>
    <property type="evidence" value="ECO:0007669"/>
    <property type="project" value="UniProtKB-SubCell"/>
</dbReference>
<dbReference type="InterPro" id="IPR027267">
    <property type="entry name" value="AH/BAR_dom_sf"/>
</dbReference>
<evidence type="ECO:0000256" key="3">
    <source>
        <dbReference type="ARBA" id="ARBA00022553"/>
    </source>
</evidence>
<evidence type="ECO:0000256" key="4">
    <source>
        <dbReference type="ARBA" id="ARBA00023034"/>
    </source>
</evidence>
<dbReference type="FunFam" id="1.20.1270.60:FF:000003">
    <property type="entry name" value="arfaptin-2 isoform X1"/>
    <property type="match status" value="1"/>
</dbReference>
<accession>A0A8B9C9A7</accession>
<name>A0A8B9C9A7_9AVES</name>
<evidence type="ECO:0000256" key="2">
    <source>
        <dbReference type="ARBA" id="ARBA00004601"/>
    </source>
</evidence>
<dbReference type="GO" id="GO:0006886">
    <property type="term" value="P:intracellular protein transport"/>
    <property type="evidence" value="ECO:0007669"/>
    <property type="project" value="TreeGrafter"/>
</dbReference>
<evidence type="ECO:0000256" key="5">
    <source>
        <dbReference type="ARBA" id="ARBA00023136"/>
    </source>
</evidence>
<dbReference type="Pfam" id="PF06456">
    <property type="entry name" value="Arfaptin"/>
    <property type="match status" value="1"/>
</dbReference>
<dbReference type="PROSITE" id="PS50870">
    <property type="entry name" value="AH"/>
    <property type="match status" value="1"/>
</dbReference>
<dbReference type="GO" id="GO:0019904">
    <property type="term" value="F:protein domain specific binding"/>
    <property type="evidence" value="ECO:0007669"/>
    <property type="project" value="InterPro"/>
</dbReference>
<dbReference type="Ensembl" id="ENSABRT00000023362.1">
    <property type="protein sequence ID" value="ENSABRP00000016413.1"/>
    <property type="gene ID" value="ENSABRG00000014397.1"/>
</dbReference>
<protein>
    <submittedName>
        <fullName evidence="9">ARF interacting protein 1</fullName>
    </submittedName>
</protein>
<gene>
    <name evidence="9" type="primary">ARFIP1</name>
</gene>
<dbReference type="Gene3D" id="1.20.1270.60">
    <property type="entry name" value="Arfaptin homology (AH) domain/BAR domain"/>
    <property type="match status" value="1"/>
</dbReference>
<reference evidence="9" key="1">
    <citation type="submission" date="2025-08" db="UniProtKB">
        <authorList>
            <consortium name="Ensembl"/>
        </authorList>
    </citation>
    <scope>IDENTIFICATION</scope>
</reference>
<feature type="compositionally biased region" description="Basic and acidic residues" evidence="7">
    <location>
        <begin position="247"/>
        <end position="263"/>
    </location>
</feature>
<dbReference type="AlphaFoldDB" id="A0A8B9C9A7"/>
<proteinExistence type="predicted"/>
<evidence type="ECO:0000313" key="10">
    <source>
        <dbReference type="Proteomes" id="UP000694426"/>
    </source>
</evidence>
<evidence type="ECO:0000313" key="9">
    <source>
        <dbReference type="Ensembl" id="ENSABRP00000016413.1"/>
    </source>
</evidence>
<reference evidence="9" key="2">
    <citation type="submission" date="2025-09" db="UniProtKB">
        <authorList>
            <consortium name="Ensembl"/>
        </authorList>
    </citation>
    <scope>IDENTIFICATION</scope>
</reference>
<dbReference type="SMART" id="SM01015">
    <property type="entry name" value="Arfaptin"/>
    <property type="match status" value="1"/>
</dbReference>
<dbReference type="CDD" id="cd07660">
    <property type="entry name" value="BAR_Arfaptin"/>
    <property type="match status" value="1"/>
</dbReference>
<evidence type="ECO:0000259" key="8">
    <source>
        <dbReference type="PROSITE" id="PS50870"/>
    </source>
</evidence>
<sequence length="648" mass="72576">MPQLHLMCFLWHTPFCYLWAFHKLPSRHIELHIPPRENLETLLLQLMQNPFQPLCPHHFAWFLVLMLLRFNFSQQYLMSLSSNTGAAPRLQLEVSATPLLFMQPMRVLVGQRVPVFNLQASDDPLHVRQRPEERTLAGRSSDFLFLRGLRGKQHPHPSGLAALPQARAAPLLWRRPGGAATIERRALRCLERRLSPAGSPRAALPARRFRLPVVAEEEEEEEEGEKRARGPAPPCPPPPPAPPPGMSEHRNESTTVEEFHPAGEEVQSDSEGGAMAQESPKNSAAEIPVTSNGQLEDSHEHSFNRDLKRSLPVGLGLSETKITSHGFDSTKEGVVEAGPFPGKGSSASPKSSVISPSSAAASRLAGQGCDLIIPTGGRAQQKSGPVVLADEVKNPAMEKLELVRKWSLNTYKCTRQIISEKLGRGSRTVDLELEAQIDILRDNKKKYENILKLAQTLSTQLFQMVHTQRQLGDAFADLSLKSLELHEEFGYNADTQKLLAKNGETLLGAINFFIANVNTLVNKTIEDTLLTVKQYESARIEYDAYRTDLEELNLGPRDANTLPKIEQSQQLFQVHKEKYDKMRNDVSIKLKFLEENKVKVLHNQLVLFHNAIAAYFAGNQKQLEQTLKQFHIKLKTPGADAPSWLEEQ</sequence>
<comment type="subcellular location">
    <subcellularLocation>
        <location evidence="1">Golgi apparatus membrane</location>
    </subcellularLocation>
    <subcellularLocation>
        <location evidence="2">Golgi apparatus</location>
        <location evidence="2">trans-Golgi network</location>
    </subcellularLocation>
</comment>
<keyword evidence="5" id="KW-0472">Membrane</keyword>
<feature type="domain" description="AH" evidence="8">
    <location>
        <begin position="428"/>
        <end position="628"/>
    </location>
</feature>
<keyword evidence="3" id="KW-0597">Phosphoprotein</keyword>
<feature type="compositionally biased region" description="Pro residues" evidence="7">
    <location>
        <begin position="231"/>
        <end position="245"/>
    </location>
</feature>
<feature type="region of interest" description="Disordered" evidence="7">
    <location>
        <begin position="213"/>
        <end position="307"/>
    </location>
</feature>
<keyword evidence="4" id="KW-0333">Golgi apparatus</keyword>
<keyword evidence="10" id="KW-1185">Reference proteome</keyword>
<dbReference type="GO" id="GO:0032588">
    <property type="term" value="C:trans-Golgi network membrane"/>
    <property type="evidence" value="ECO:0007669"/>
    <property type="project" value="TreeGrafter"/>
</dbReference>
<keyword evidence="6" id="KW-0175">Coiled coil</keyword>
<dbReference type="InterPro" id="IPR030798">
    <property type="entry name" value="Arfaptin_fam"/>
</dbReference>
<evidence type="ECO:0000256" key="7">
    <source>
        <dbReference type="SAM" id="MobiDB-lite"/>
    </source>
</evidence>
<dbReference type="GO" id="GO:0005829">
    <property type="term" value="C:cytosol"/>
    <property type="evidence" value="ECO:0007669"/>
    <property type="project" value="UniProtKB-ARBA"/>
</dbReference>
<dbReference type="SUPFAM" id="SSF103657">
    <property type="entry name" value="BAR/IMD domain-like"/>
    <property type="match status" value="1"/>
</dbReference>
<dbReference type="GO" id="GO:0070273">
    <property type="term" value="F:phosphatidylinositol-4-phosphate binding"/>
    <property type="evidence" value="ECO:0007669"/>
    <property type="project" value="UniProtKB-ARBA"/>
</dbReference>
<dbReference type="GeneTree" id="ENSGT00950000183040"/>
<organism evidence="9 10">
    <name type="scientific">Anser brachyrhynchus</name>
    <name type="common">Pink-footed goose</name>
    <dbReference type="NCBI Taxonomy" id="132585"/>
    <lineage>
        <taxon>Eukaryota</taxon>
        <taxon>Metazoa</taxon>
        <taxon>Chordata</taxon>
        <taxon>Craniata</taxon>
        <taxon>Vertebrata</taxon>
        <taxon>Euteleostomi</taxon>
        <taxon>Archelosauria</taxon>
        <taxon>Archosauria</taxon>
        <taxon>Dinosauria</taxon>
        <taxon>Saurischia</taxon>
        <taxon>Theropoda</taxon>
        <taxon>Coelurosauria</taxon>
        <taxon>Aves</taxon>
        <taxon>Neognathae</taxon>
        <taxon>Galloanserae</taxon>
        <taxon>Anseriformes</taxon>
        <taxon>Anatidae</taxon>
        <taxon>Anserinae</taxon>
        <taxon>Anser</taxon>
    </lineage>
</organism>
<evidence type="ECO:0000256" key="1">
    <source>
        <dbReference type="ARBA" id="ARBA00004394"/>
    </source>
</evidence>
<feature type="coiled-coil region" evidence="6">
    <location>
        <begin position="430"/>
        <end position="457"/>
    </location>
</feature>
<evidence type="ECO:0000256" key="6">
    <source>
        <dbReference type="SAM" id="Coils"/>
    </source>
</evidence>
<feature type="compositionally biased region" description="Basic and acidic residues" evidence="7">
    <location>
        <begin position="296"/>
        <end position="307"/>
    </location>
</feature>
<feature type="coiled-coil region" evidence="6">
    <location>
        <begin position="565"/>
        <end position="596"/>
    </location>
</feature>
<dbReference type="Proteomes" id="UP000694426">
    <property type="component" value="Unplaced"/>
</dbReference>
<dbReference type="PANTHER" id="PTHR12141">
    <property type="entry name" value="ARFAPTIN-RELATED"/>
    <property type="match status" value="1"/>
</dbReference>
<dbReference type="PANTHER" id="PTHR12141:SF4">
    <property type="entry name" value="ARFAPTIN-1"/>
    <property type="match status" value="1"/>
</dbReference>
<dbReference type="InterPro" id="IPR010504">
    <property type="entry name" value="AH_dom"/>
</dbReference>